<dbReference type="EMBL" id="JAENIJ010000030">
    <property type="protein sequence ID" value="MBK1883910.1"/>
    <property type="molecule type" value="Genomic_DNA"/>
</dbReference>
<organism evidence="2 3">
    <name type="scientific">Luteolibacter pohnpeiensis</name>
    <dbReference type="NCBI Taxonomy" id="454153"/>
    <lineage>
        <taxon>Bacteria</taxon>
        <taxon>Pseudomonadati</taxon>
        <taxon>Verrucomicrobiota</taxon>
        <taxon>Verrucomicrobiia</taxon>
        <taxon>Verrucomicrobiales</taxon>
        <taxon>Verrucomicrobiaceae</taxon>
        <taxon>Luteolibacter</taxon>
    </lineage>
</organism>
<dbReference type="PANTHER" id="PTHR22617:SF43">
    <property type="entry name" value="PROTEIN PILI"/>
    <property type="match status" value="1"/>
</dbReference>
<dbReference type="GO" id="GO:0006935">
    <property type="term" value="P:chemotaxis"/>
    <property type="evidence" value="ECO:0007669"/>
    <property type="project" value="InterPro"/>
</dbReference>
<proteinExistence type="predicted"/>
<dbReference type="Gene3D" id="2.30.30.40">
    <property type="entry name" value="SH3 Domains"/>
    <property type="match status" value="1"/>
</dbReference>
<sequence length="155" mass="17194">MLFVLFSAGHDRYAISSRQIEEVIPFARLKSMPHSHPAFAGLLNFRGKPVPVLDFNVLLDLSPVEPCFVSRIMLCKVTLESGVSRLLGLLAEKVTETRNLAEIRFIDPGSLPANADYIGRVYEAADGSYIQWIHPDRVLPDAVLQELTNSTLDAT</sequence>
<dbReference type="Gene3D" id="2.40.50.180">
    <property type="entry name" value="CheA-289, Domain 4"/>
    <property type="match status" value="1"/>
</dbReference>
<comment type="caution">
    <text evidence="2">The sequence shown here is derived from an EMBL/GenBank/DDBJ whole genome shotgun (WGS) entry which is preliminary data.</text>
</comment>
<dbReference type="RefSeq" id="WP_200272539.1">
    <property type="nucleotide sequence ID" value="NZ_JAENIJ010000030.1"/>
</dbReference>
<evidence type="ECO:0000313" key="3">
    <source>
        <dbReference type="Proteomes" id="UP000603141"/>
    </source>
</evidence>
<protein>
    <submittedName>
        <fullName evidence="2">Chemotaxis protein CheW</fullName>
    </submittedName>
</protein>
<dbReference type="SUPFAM" id="SSF50341">
    <property type="entry name" value="CheW-like"/>
    <property type="match status" value="1"/>
</dbReference>
<dbReference type="PANTHER" id="PTHR22617">
    <property type="entry name" value="CHEMOTAXIS SENSOR HISTIDINE KINASE-RELATED"/>
    <property type="match status" value="1"/>
</dbReference>
<dbReference type="SMART" id="SM00260">
    <property type="entry name" value="CheW"/>
    <property type="match status" value="1"/>
</dbReference>
<evidence type="ECO:0000313" key="2">
    <source>
        <dbReference type="EMBL" id="MBK1883910.1"/>
    </source>
</evidence>
<reference evidence="2" key="1">
    <citation type="submission" date="2021-01" db="EMBL/GenBank/DDBJ databases">
        <title>Modified the classification status of verrucomicrobia.</title>
        <authorList>
            <person name="Feng X."/>
        </authorList>
    </citation>
    <scope>NUCLEOTIDE SEQUENCE</scope>
    <source>
        <strain evidence="2">KCTC 22041</strain>
    </source>
</reference>
<dbReference type="Proteomes" id="UP000603141">
    <property type="component" value="Unassembled WGS sequence"/>
</dbReference>
<dbReference type="GO" id="GO:0007165">
    <property type="term" value="P:signal transduction"/>
    <property type="evidence" value="ECO:0007669"/>
    <property type="project" value="InterPro"/>
</dbReference>
<gene>
    <name evidence="2" type="ORF">JIN85_15940</name>
</gene>
<dbReference type="InterPro" id="IPR002545">
    <property type="entry name" value="CheW-lke_dom"/>
</dbReference>
<dbReference type="InterPro" id="IPR039315">
    <property type="entry name" value="CheW"/>
</dbReference>
<keyword evidence="3" id="KW-1185">Reference proteome</keyword>
<dbReference type="Pfam" id="PF01584">
    <property type="entry name" value="CheW"/>
    <property type="match status" value="1"/>
</dbReference>
<name>A0A934VX27_9BACT</name>
<dbReference type="PROSITE" id="PS50851">
    <property type="entry name" value="CHEW"/>
    <property type="match status" value="1"/>
</dbReference>
<accession>A0A934VX27</accession>
<dbReference type="InterPro" id="IPR036061">
    <property type="entry name" value="CheW-like_dom_sf"/>
</dbReference>
<evidence type="ECO:0000259" key="1">
    <source>
        <dbReference type="PROSITE" id="PS50851"/>
    </source>
</evidence>
<dbReference type="AlphaFoldDB" id="A0A934VX27"/>
<feature type="domain" description="CheW-like" evidence="1">
    <location>
        <begin position="1"/>
        <end position="144"/>
    </location>
</feature>
<dbReference type="GO" id="GO:0005829">
    <property type="term" value="C:cytosol"/>
    <property type="evidence" value="ECO:0007669"/>
    <property type="project" value="TreeGrafter"/>
</dbReference>